<dbReference type="InterPro" id="IPR052641">
    <property type="entry name" value="AKAP7_isoform_gamma"/>
</dbReference>
<dbReference type="PANTHER" id="PTHR15934:SF6">
    <property type="entry name" value="A-KINASE ANCHOR PROTEIN 7 ISOFORM GAMMA"/>
    <property type="match status" value="1"/>
</dbReference>
<sequence>MNIGFYLSGTDALLELKPFIEEILQGKHLTLPFQGIDTFQSQVGFVKLADGDHINTLTEIAECEVKWDGLILKNGAIELKIVLLEASKILSPQYNKVNDGPMSLCPPRLCITHADMLLLILRALLTQVVVL</sequence>
<dbReference type="GO" id="GO:0034237">
    <property type="term" value="F:protein kinase A regulatory subunit binding"/>
    <property type="evidence" value="ECO:0007669"/>
    <property type="project" value="TreeGrafter"/>
</dbReference>
<dbReference type="Proteomes" id="UP000030759">
    <property type="component" value="Unassembled WGS sequence"/>
</dbReference>
<organism evidence="2 3">
    <name type="scientific">Cricetulus griseus</name>
    <name type="common">Chinese hamster</name>
    <name type="synonym">Cricetulus barabensis griseus</name>
    <dbReference type="NCBI Taxonomy" id="10029"/>
    <lineage>
        <taxon>Eukaryota</taxon>
        <taxon>Metazoa</taxon>
        <taxon>Chordata</taxon>
        <taxon>Craniata</taxon>
        <taxon>Vertebrata</taxon>
        <taxon>Euteleostomi</taxon>
        <taxon>Mammalia</taxon>
        <taxon>Eutheria</taxon>
        <taxon>Euarchontoglires</taxon>
        <taxon>Glires</taxon>
        <taxon>Rodentia</taxon>
        <taxon>Myomorpha</taxon>
        <taxon>Muroidea</taxon>
        <taxon>Cricetidae</taxon>
        <taxon>Cricetinae</taxon>
        <taxon>Cricetulus</taxon>
    </lineage>
</organism>
<gene>
    <name evidence="2" type="ORF">H671_2g6044</name>
</gene>
<keyword evidence="2" id="KW-0418">Kinase</keyword>
<dbReference type="InterPro" id="IPR019510">
    <property type="entry name" value="AKAP7-like_phosphoesterase"/>
</dbReference>
<name>A0A061IKX1_CRIGR</name>
<dbReference type="AlphaFoldDB" id="A0A061IKX1"/>
<evidence type="ECO:0000313" key="2">
    <source>
        <dbReference type="EMBL" id="ERE84338.1"/>
    </source>
</evidence>
<evidence type="ECO:0000313" key="3">
    <source>
        <dbReference type="Proteomes" id="UP000030759"/>
    </source>
</evidence>
<dbReference type="Gene3D" id="3.90.1140.10">
    <property type="entry name" value="Cyclic phosphodiesterase"/>
    <property type="match status" value="1"/>
</dbReference>
<reference evidence="3" key="1">
    <citation type="journal article" date="2013" name="Nat. Biotechnol.">
        <title>Chinese hamster genome sequenced from sorted chromosomes.</title>
        <authorList>
            <person name="Brinkrolf K."/>
            <person name="Rupp O."/>
            <person name="Laux H."/>
            <person name="Kollin F."/>
            <person name="Ernst W."/>
            <person name="Linke B."/>
            <person name="Kofler R."/>
            <person name="Romand S."/>
            <person name="Hesse F."/>
            <person name="Budach W.E."/>
            <person name="Galosy S."/>
            <person name="Muller D."/>
            <person name="Noll T."/>
            <person name="Wienberg J."/>
            <person name="Jostock T."/>
            <person name="Leonard M."/>
            <person name="Grillari J."/>
            <person name="Tauch A."/>
            <person name="Goesmann A."/>
            <person name="Helk B."/>
            <person name="Mott J.E."/>
            <person name="Puhler A."/>
            <person name="Borth N."/>
        </authorList>
    </citation>
    <scope>NUCLEOTIDE SEQUENCE [LARGE SCALE GENOMIC DNA]</scope>
    <source>
        <strain evidence="3">17A/GY</strain>
    </source>
</reference>
<proteinExistence type="predicted"/>
<protein>
    <submittedName>
        <fullName evidence="2">Protein kinase A anchor protein, nuclear localization signal domain containing protein</fullName>
    </submittedName>
</protein>
<dbReference type="GO" id="GO:0005829">
    <property type="term" value="C:cytosol"/>
    <property type="evidence" value="ECO:0007669"/>
    <property type="project" value="TreeGrafter"/>
</dbReference>
<accession>A0A061IKX1</accession>
<dbReference type="Pfam" id="PF10469">
    <property type="entry name" value="AKAP7_NLS"/>
    <property type="match status" value="1"/>
</dbReference>
<dbReference type="EMBL" id="KE668027">
    <property type="protein sequence ID" value="ERE84338.1"/>
    <property type="molecule type" value="Genomic_DNA"/>
</dbReference>
<keyword evidence="2" id="KW-0808">Transferase</keyword>
<evidence type="ECO:0000259" key="1">
    <source>
        <dbReference type="Pfam" id="PF10469"/>
    </source>
</evidence>
<dbReference type="GO" id="GO:0010738">
    <property type="term" value="P:regulation of protein kinase A signaling"/>
    <property type="evidence" value="ECO:0007669"/>
    <property type="project" value="TreeGrafter"/>
</dbReference>
<dbReference type="PANTHER" id="PTHR15934">
    <property type="entry name" value="RNA 2',3'-CYCLIC PHOSPHODIESTERASE"/>
    <property type="match status" value="1"/>
</dbReference>
<feature type="domain" description="A-kinase anchor protein 7-like phosphoesterase" evidence="1">
    <location>
        <begin position="10"/>
        <end position="62"/>
    </location>
</feature>
<dbReference type="GO" id="GO:0016301">
    <property type="term" value="F:kinase activity"/>
    <property type="evidence" value="ECO:0007669"/>
    <property type="project" value="UniProtKB-KW"/>
</dbReference>